<proteinExistence type="predicted"/>
<dbReference type="OrthoDB" id="67027at2759"/>
<evidence type="ECO:0000313" key="3">
    <source>
        <dbReference type="Proteomes" id="UP000326950"/>
    </source>
</evidence>
<feature type="compositionally biased region" description="Polar residues" evidence="1">
    <location>
        <begin position="205"/>
        <end position="218"/>
    </location>
</feature>
<dbReference type="Proteomes" id="UP000326950">
    <property type="component" value="Unassembled WGS sequence"/>
</dbReference>
<protein>
    <recommendedName>
        <fullName evidence="4">RNase III domain-containing protein</fullName>
    </recommendedName>
</protein>
<dbReference type="EMBL" id="ML738622">
    <property type="protein sequence ID" value="KAE8163027.1"/>
    <property type="molecule type" value="Genomic_DNA"/>
</dbReference>
<accession>A0A5N6UWI4</accession>
<reference evidence="2 3" key="1">
    <citation type="submission" date="2019-04" db="EMBL/GenBank/DDBJ databases">
        <title>Friends and foes A comparative genomics study of 23 Aspergillus species from section Flavi.</title>
        <authorList>
            <consortium name="DOE Joint Genome Institute"/>
            <person name="Kjaerbolling I."/>
            <person name="Vesth T."/>
            <person name="Frisvad J.C."/>
            <person name="Nybo J.L."/>
            <person name="Theobald S."/>
            <person name="Kildgaard S."/>
            <person name="Isbrandt T."/>
            <person name="Kuo A."/>
            <person name="Sato A."/>
            <person name="Lyhne E.K."/>
            <person name="Kogle M.E."/>
            <person name="Wiebenga A."/>
            <person name="Kun R.S."/>
            <person name="Lubbers R.J."/>
            <person name="Makela M.R."/>
            <person name="Barry K."/>
            <person name="Chovatia M."/>
            <person name="Clum A."/>
            <person name="Daum C."/>
            <person name="Haridas S."/>
            <person name="He G."/>
            <person name="LaButti K."/>
            <person name="Lipzen A."/>
            <person name="Mondo S."/>
            <person name="Riley R."/>
            <person name="Salamov A."/>
            <person name="Simmons B.A."/>
            <person name="Magnuson J.K."/>
            <person name="Henrissat B."/>
            <person name="Mortensen U.H."/>
            <person name="Larsen T.O."/>
            <person name="Devries R.P."/>
            <person name="Grigoriev I.V."/>
            <person name="Machida M."/>
            <person name="Baker S.E."/>
            <person name="Andersen M.R."/>
        </authorList>
    </citation>
    <scope>NUCLEOTIDE SEQUENCE [LARGE SCALE GENOMIC DNA]</scope>
    <source>
        <strain evidence="2 3">CBS 117626</strain>
    </source>
</reference>
<evidence type="ECO:0008006" key="4">
    <source>
        <dbReference type="Google" id="ProtNLM"/>
    </source>
</evidence>
<dbReference type="Gene3D" id="1.10.1520.10">
    <property type="entry name" value="Ribonuclease III domain"/>
    <property type="match status" value="1"/>
</dbReference>
<gene>
    <name evidence="2" type="ORF">BDV40DRAFT_288109</name>
</gene>
<sequence>MSIDSNITQVAHILGYQCEPLIYLPKALMAFGADGEMLADFGIDVIRSCFSFNAYEQNIQSSDIAERKDKLCTYAHLGSVAQRTAIDRMIVYNPRSVEEGQIIIGKALAAIIAAAHLDCGRDYLRTWQILKYIGFFTAEDNGVNPSWLYTSINMDTHEPVALPDKGDRCAGAADMLAAMSIEYQRNSSLYEIECANGHPMPPALSSVQRGSDVPNTVQESDRKRSADISFGKSGGDQRKAKQGRRQKDSPTESFLAQETIKCQENRLQTPQESYLTAEIARAIETVDHKLSKDVLERLILGCGSAQSVLVVQEAIQTWRGKPDLSYLQISNHSSKAQTYSNISLINQQVTGLNVFRRYQISYLFEECGGCETPSLSRFVATPGYNVSGVKRAGNPCNNAEAELTKAMMKQVLPDVKPESSEWKRRYKDVNSLRLLARKFHILQERFGKGILALIPYPQQSYPPGLELTDNMLSKVPESIFPQIVSILDHSQGGYLRELSEAVGKVIGTMLYEPRDFCPPFNLETVKPSDILEQPKNLYTILPLLN</sequence>
<dbReference type="GO" id="GO:0004525">
    <property type="term" value="F:ribonuclease III activity"/>
    <property type="evidence" value="ECO:0007669"/>
    <property type="project" value="InterPro"/>
</dbReference>
<dbReference type="SUPFAM" id="SSF69065">
    <property type="entry name" value="RNase III domain-like"/>
    <property type="match status" value="1"/>
</dbReference>
<evidence type="ECO:0000256" key="1">
    <source>
        <dbReference type="SAM" id="MobiDB-lite"/>
    </source>
</evidence>
<dbReference type="InterPro" id="IPR036389">
    <property type="entry name" value="RNase_III_sf"/>
</dbReference>
<feature type="region of interest" description="Disordered" evidence="1">
    <location>
        <begin position="201"/>
        <end position="253"/>
    </location>
</feature>
<dbReference type="AlphaFoldDB" id="A0A5N6UWI4"/>
<keyword evidence="3" id="KW-1185">Reference proteome</keyword>
<name>A0A5N6UWI4_ASPTM</name>
<organism evidence="2 3">
    <name type="scientific">Aspergillus tamarii</name>
    <dbReference type="NCBI Taxonomy" id="41984"/>
    <lineage>
        <taxon>Eukaryota</taxon>
        <taxon>Fungi</taxon>
        <taxon>Dikarya</taxon>
        <taxon>Ascomycota</taxon>
        <taxon>Pezizomycotina</taxon>
        <taxon>Eurotiomycetes</taxon>
        <taxon>Eurotiomycetidae</taxon>
        <taxon>Eurotiales</taxon>
        <taxon>Aspergillaceae</taxon>
        <taxon>Aspergillus</taxon>
        <taxon>Aspergillus subgen. Circumdati</taxon>
    </lineage>
</organism>
<evidence type="ECO:0000313" key="2">
    <source>
        <dbReference type="EMBL" id="KAE8163027.1"/>
    </source>
</evidence>
<feature type="compositionally biased region" description="Basic and acidic residues" evidence="1">
    <location>
        <begin position="235"/>
        <end position="250"/>
    </location>
</feature>
<dbReference type="GO" id="GO:0006396">
    <property type="term" value="P:RNA processing"/>
    <property type="evidence" value="ECO:0007669"/>
    <property type="project" value="InterPro"/>
</dbReference>